<dbReference type="GO" id="GO:0009898">
    <property type="term" value="C:cytoplasmic side of plasma membrane"/>
    <property type="evidence" value="ECO:0007669"/>
    <property type="project" value="TreeGrafter"/>
</dbReference>
<dbReference type="Pfam" id="PF16497">
    <property type="entry name" value="MHC_I_3"/>
    <property type="match status" value="1"/>
</dbReference>
<sequence>LRLFQTIIFHNASSTDIVGTALVGDLETHSLDCSPCKIRFLQPWARLGLTPKVWQDLETLIYTYLSNFIRMMNDLAKEEGEGYPFVSQFTEGCELHPNGTSRQFCDAGMDGEDFVSLDMDTGKWVTRRGDKLTLKALEILNCNRAVTITLPFLLKTTCVNELKSFVQHGKDNHLWGATRMLDQGSPGPEGGRGRGAVEEQTQGRQVEPMSLWGPLTVHWEAQTDSARGKRLAGVVGSVLGLVFMVLGLLVYLRNKKALPPSKPHQQQTKDRQGDTALHHAARQAARKGKNVYKVLFASLQSHCPGAMGIRNRAGETPRDLLGPMKEEQEAKAGRRTSIYSSVFATHPFGYRLCLRLYPDGDGAGQGTHLSLFMALAKGPYDDLLPWPFLRKVTFYLLDPWRKRPALRETFAPDPCSTSFQQPQGQLNVASGSPLFAPHGQLQNYLKDDTLYVKVVVDTSGMGV</sequence>
<dbReference type="PANTHER" id="PTHR10131:SF153">
    <property type="entry name" value="RING-TYPE DOMAIN-CONTAINING PROTEIN"/>
    <property type="match status" value="1"/>
</dbReference>
<reference evidence="6" key="1">
    <citation type="journal article" date="2013" name="Nat. Genet.">
        <title>The draft genomes of soft-shell turtle and green sea turtle yield insights into the development and evolution of the turtle-specific body plan.</title>
        <authorList>
            <person name="Wang Z."/>
            <person name="Pascual-Anaya J."/>
            <person name="Zadissa A."/>
            <person name="Li W."/>
            <person name="Niimura Y."/>
            <person name="Huang Z."/>
            <person name="Li C."/>
            <person name="White S."/>
            <person name="Xiong Z."/>
            <person name="Fang D."/>
            <person name="Wang B."/>
            <person name="Ming Y."/>
            <person name="Chen Y."/>
            <person name="Zheng Y."/>
            <person name="Kuraku S."/>
            <person name="Pignatelli M."/>
            <person name="Herrero J."/>
            <person name="Beal K."/>
            <person name="Nozawa M."/>
            <person name="Li Q."/>
            <person name="Wang J."/>
            <person name="Zhang H."/>
            <person name="Yu L."/>
            <person name="Shigenobu S."/>
            <person name="Wang J."/>
            <person name="Liu J."/>
            <person name="Flicek P."/>
            <person name="Searle S."/>
            <person name="Wang J."/>
            <person name="Kuratani S."/>
            <person name="Yin Y."/>
            <person name="Aken B."/>
            <person name="Zhang G."/>
            <person name="Irie N."/>
        </authorList>
    </citation>
    <scope>NUCLEOTIDE SEQUENCE [LARGE SCALE GENOMIC DNA]</scope>
</reference>
<evidence type="ECO:0000256" key="2">
    <source>
        <dbReference type="SAM" id="MobiDB-lite"/>
    </source>
</evidence>
<keyword evidence="5" id="KW-0675">Receptor</keyword>
<evidence type="ECO:0000256" key="1">
    <source>
        <dbReference type="ARBA" id="ARBA00023180"/>
    </source>
</evidence>
<evidence type="ECO:0000313" key="6">
    <source>
        <dbReference type="Proteomes" id="UP000031443"/>
    </source>
</evidence>
<dbReference type="CDD" id="cd00270">
    <property type="entry name" value="MATH_TRAF_C"/>
    <property type="match status" value="1"/>
</dbReference>
<keyword evidence="3" id="KW-0472">Membrane</keyword>
<name>M7BVW9_CHEMY</name>
<keyword evidence="3" id="KW-1133">Transmembrane helix</keyword>
<dbReference type="InterPro" id="IPR011161">
    <property type="entry name" value="MHC_I-like_Ag-recog"/>
</dbReference>
<feature type="non-terminal residue" evidence="5">
    <location>
        <position position="1"/>
    </location>
</feature>
<evidence type="ECO:0000259" key="4">
    <source>
        <dbReference type="PROSITE" id="PS50144"/>
    </source>
</evidence>
<evidence type="ECO:0000256" key="3">
    <source>
        <dbReference type="SAM" id="Phobius"/>
    </source>
</evidence>
<dbReference type="Gene3D" id="2.60.210.10">
    <property type="entry name" value="Apoptosis, Tumor Necrosis Factor Receptor Associated Protein 2, Chain A"/>
    <property type="match status" value="1"/>
</dbReference>
<dbReference type="Gene3D" id="3.30.500.10">
    <property type="entry name" value="MHC class I-like antigen recognition-like"/>
    <property type="match status" value="1"/>
</dbReference>
<keyword evidence="3" id="KW-0812">Transmembrane</keyword>
<organism evidence="5 6">
    <name type="scientific">Chelonia mydas</name>
    <name type="common">Green sea-turtle</name>
    <name type="synonym">Chelonia agassizi</name>
    <dbReference type="NCBI Taxonomy" id="8469"/>
    <lineage>
        <taxon>Eukaryota</taxon>
        <taxon>Metazoa</taxon>
        <taxon>Chordata</taxon>
        <taxon>Craniata</taxon>
        <taxon>Vertebrata</taxon>
        <taxon>Euteleostomi</taxon>
        <taxon>Archelosauria</taxon>
        <taxon>Testudinata</taxon>
        <taxon>Testudines</taxon>
        <taxon>Cryptodira</taxon>
        <taxon>Durocryptodira</taxon>
        <taxon>Americhelydia</taxon>
        <taxon>Chelonioidea</taxon>
        <taxon>Cheloniidae</taxon>
        <taxon>Chelonia</taxon>
    </lineage>
</organism>
<feature type="compositionally biased region" description="Basic and acidic residues" evidence="2">
    <location>
        <begin position="267"/>
        <end position="277"/>
    </location>
</feature>
<dbReference type="SUPFAM" id="SSF49599">
    <property type="entry name" value="TRAF domain-like"/>
    <property type="match status" value="1"/>
</dbReference>
<dbReference type="GO" id="GO:0005164">
    <property type="term" value="F:tumor necrosis factor receptor binding"/>
    <property type="evidence" value="ECO:0007669"/>
    <property type="project" value="TreeGrafter"/>
</dbReference>
<keyword evidence="6" id="KW-1185">Reference proteome</keyword>
<dbReference type="InterPro" id="IPR049342">
    <property type="entry name" value="TRAF1-6_MATH_dom"/>
</dbReference>
<dbReference type="InterPro" id="IPR011162">
    <property type="entry name" value="MHC_I/II-like_Ag-recog"/>
</dbReference>
<gene>
    <name evidence="5" type="ORF">UY3_00749</name>
</gene>
<dbReference type="STRING" id="8469.M7BVW9"/>
<keyword evidence="1" id="KW-0325">Glycoprotein</keyword>
<feature type="transmembrane region" description="Helical" evidence="3">
    <location>
        <begin position="231"/>
        <end position="252"/>
    </location>
</feature>
<dbReference type="GO" id="GO:0043122">
    <property type="term" value="P:regulation of canonical NF-kappaB signal transduction"/>
    <property type="evidence" value="ECO:0007669"/>
    <property type="project" value="TreeGrafter"/>
</dbReference>
<feature type="domain" description="MATH" evidence="4">
    <location>
        <begin position="317"/>
        <end position="456"/>
    </location>
</feature>
<dbReference type="AlphaFoldDB" id="M7BVW9"/>
<dbReference type="InterPro" id="IPR037055">
    <property type="entry name" value="MHC_I-like_Ag-recog_sf"/>
</dbReference>
<accession>M7BVW9</accession>
<dbReference type="Pfam" id="PF21355">
    <property type="entry name" value="TRAF-mep_MATH"/>
    <property type="match status" value="1"/>
</dbReference>
<proteinExistence type="predicted"/>
<dbReference type="Proteomes" id="UP000031443">
    <property type="component" value="Unassembled WGS sequence"/>
</dbReference>
<evidence type="ECO:0000313" key="5">
    <source>
        <dbReference type="EMBL" id="EMP41991.1"/>
    </source>
</evidence>
<dbReference type="SUPFAM" id="SSF54452">
    <property type="entry name" value="MHC antigen-recognition domain"/>
    <property type="match status" value="1"/>
</dbReference>
<feature type="region of interest" description="Disordered" evidence="2">
    <location>
        <begin position="183"/>
        <end position="203"/>
    </location>
</feature>
<feature type="region of interest" description="Disordered" evidence="2">
    <location>
        <begin position="258"/>
        <end position="282"/>
    </location>
</feature>
<dbReference type="eggNOG" id="ENOG502SJH6">
    <property type="taxonomic scope" value="Eukaryota"/>
</dbReference>
<dbReference type="EMBL" id="KB479966">
    <property type="protein sequence ID" value="EMP41991.1"/>
    <property type="molecule type" value="Genomic_DNA"/>
</dbReference>
<dbReference type="PROSITE" id="PS50144">
    <property type="entry name" value="MATH"/>
    <property type="match status" value="1"/>
</dbReference>
<protein>
    <submittedName>
        <fullName evidence="5">TNF receptor-associated factor 3</fullName>
    </submittedName>
</protein>
<dbReference type="PANTHER" id="PTHR10131">
    <property type="entry name" value="TNF RECEPTOR ASSOCIATED FACTOR"/>
    <property type="match status" value="1"/>
</dbReference>
<dbReference type="InterPro" id="IPR008974">
    <property type="entry name" value="TRAF-like"/>
</dbReference>
<dbReference type="InterPro" id="IPR002083">
    <property type="entry name" value="MATH/TRAF_dom"/>
</dbReference>